<reference evidence="3" key="1">
    <citation type="journal article" date="2018" name="Nat. Genet.">
        <title>Extensive intraspecific gene order and gene structural variations between Mo17 and other maize genomes.</title>
        <authorList>
            <person name="Sun S."/>
            <person name="Zhou Y."/>
            <person name="Chen J."/>
            <person name="Shi J."/>
            <person name="Zhao H."/>
            <person name="Zhao H."/>
            <person name="Song W."/>
            <person name="Zhang M."/>
            <person name="Cui Y."/>
            <person name="Dong X."/>
            <person name="Liu H."/>
            <person name="Ma X."/>
            <person name="Jiao Y."/>
            <person name="Wang B."/>
            <person name="Wei X."/>
            <person name="Stein J.C."/>
            <person name="Glaubitz J.C."/>
            <person name="Lu F."/>
            <person name="Yu G."/>
            <person name="Liang C."/>
            <person name="Fengler K."/>
            <person name="Li B."/>
            <person name="Rafalski A."/>
            <person name="Schnable P.S."/>
            <person name="Ware D.H."/>
            <person name="Buckler E.S."/>
            <person name="Lai J."/>
        </authorList>
    </citation>
    <scope>NUCLEOTIDE SEQUENCE [LARGE SCALE GENOMIC DNA]</scope>
    <source>
        <tissue evidence="3">Seedling</tissue>
    </source>
</reference>
<dbReference type="Pfam" id="PF02826">
    <property type="entry name" value="2-Hacid_dh_C"/>
    <property type="match status" value="1"/>
</dbReference>
<dbReference type="Gene3D" id="3.40.50.720">
    <property type="entry name" value="NAD(P)-binding Rossmann-like Domain"/>
    <property type="match status" value="2"/>
</dbReference>
<feature type="compositionally biased region" description="Basic residues" evidence="1">
    <location>
        <begin position="626"/>
        <end position="642"/>
    </location>
</feature>
<gene>
    <name evidence="3" type="primary">AN_0</name>
    <name evidence="3" type="ORF">Zm00014a_012852</name>
</gene>
<organism evidence="3">
    <name type="scientific">Zea mays</name>
    <name type="common">Maize</name>
    <dbReference type="NCBI Taxonomy" id="4577"/>
    <lineage>
        <taxon>Eukaryota</taxon>
        <taxon>Viridiplantae</taxon>
        <taxon>Streptophyta</taxon>
        <taxon>Embryophyta</taxon>
        <taxon>Tracheophyta</taxon>
        <taxon>Spermatophyta</taxon>
        <taxon>Magnoliopsida</taxon>
        <taxon>Liliopsida</taxon>
        <taxon>Poales</taxon>
        <taxon>Poaceae</taxon>
        <taxon>PACMAD clade</taxon>
        <taxon>Panicoideae</taxon>
        <taxon>Andropogonodae</taxon>
        <taxon>Andropogoneae</taxon>
        <taxon>Tripsacinae</taxon>
        <taxon>Zea</taxon>
    </lineage>
</organism>
<dbReference type="PANTHER" id="PTHR43254">
    <property type="entry name" value="C-TERMINAL BINDING PROTEIN AN-RELATED"/>
    <property type="match status" value="1"/>
</dbReference>
<dbReference type="InterPro" id="IPR029063">
    <property type="entry name" value="SAM-dependent_MTases_sf"/>
</dbReference>
<accession>A0A317Y693</accession>
<feature type="compositionally biased region" description="Low complexity" evidence="1">
    <location>
        <begin position="668"/>
        <end position="679"/>
    </location>
</feature>
<dbReference type="Proteomes" id="UP000251960">
    <property type="component" value="Chromosome 1"/>
</dbReference>
<evidence type="ECO:0000313" key="3">
    <source>
        <dbReference type="EMBL" id="PWZ54189.1"/>
    </source>
</evidence>
<feature type="domain" description="D-isomer specific 2-hydroxyacid dehydrogenase NAD-binding" evidence="2">
    <location>
        <begin position="334"/>
        <end position="519"/>
    </location>
</feature>
<dbReference type="InterPro" id="IPR006140">
    <property type="entry name" value="D-isomer_DH_NAD-bd"/>
</dbReference>
<evidence type="ECO:0000256" key="1">
    <source>
        <dbReference type="SAM" id="MobiDB-lite"/>
    </source>
</evidence>
<dbReference type="ExpressionAtlas" id="A0A317Y693">
    <property type="expression patterns" value="baseline and differential"/>
</dbReference>
<feature type="region of interest" description="Disordered" evidence="1">
    <location>
        <begin position="555"/>
        <end position="583"/>
    </location>
</feature>
<protein>
    <submittedName>
        <fullName evidence="3">C-terminal binding protein AN</fullName>
    </submittedName>
</protein>
<sequence length="776" mass="84862">MLLAANRSEFNEIIMVIDSPVARYLVLDHNKNIHSILPKTTVWTNSYWDEFVSLPAIVPRGPVALLGLGAGTSAHLMLKFWPWLQLIGWEIDPMIIELSRDYFGMSDLEKATESGGSLLVRIGDALSPSATVEGGFAGEQLTSCEWNTYFALVWTISAKTWLQIAKRLMPDGRIMVNCGGSDTEESLSSPWVQNPTVKALCSAFPGQVSWKRLSEKESVNYVALTGPLPDLDGWSASVPSELSTKEGLAGVAAVEHVPLSAVACGRIEAASAVLLPSLAFLPRAAQRRLRPWQLLLCLGSADRAADAAAAADLGLRLVHVDANRAEEVADTVMALILGLLRRTHLLSCHASSVPAAGWLGSVQPMCRGMRRCRGLVLGIIGRSAAARCLATRSLAFRMSVLYFDPRYVASGKTKRPSIVFPSAARRMDTLNDLLAASDLISLHCGLTNETMHILNADCLQHIKPGAFIVNTGSCQLIDDCALKQLLIDGTIAGCALDGAEGPQWMEAWVREMPNVLILPRSADYSEEVWMEIREKAITMLQSFFFDGVLPSSAISDEDEEISEAKNEDDYLGPQAKDSQSQIFDTEIDESHITLESEKKRAISHHKEPQASGKSVNIGSRSEGRRSRSGKKGKKRPAHRRPQQKPDDLSAVESDSNYSSRRDDDTAMSSRDQVVSSSSRFASPEDPKYKHKSLSESPMEITSEKKVPVLLSRKYPDKLKDGFIVALRARDNSGYHVARQRVVGGGGWILDVVSNATNRDPAAQFLVTFKNKGIGIR</sequence>
<dbReference type="SUPFAM" id="SSF53335">
    <property type="entry name" value="S-adenosyl-L-methionine-dependent methyltransferases"/>
    <property type="match status" value="1"/>
</dbReference>
<dbReference type="SUPFAM" id="SSF51735">
    <property type="entry name" value="NAD(P)-binding Rossmann-fold domains"/>
    <property type="match status" value="1"/>
</dbReference>
<dbReference type="InterPro" id="IPR045015">
    <property type="entry name" value="AN-like"/>
</dbReference>
<evidence type="ECO:0000259" key="2">
    <source>
        <dbReference type="Pfam" id="PF02826"/>
    </source>
</evidence>
<feature type="region of interest" description="Disordered" evidence="1">
    <location>
        <begin position="599"/>
        <end position="700"/>
    </location>
</feature>
<dbReference type="EMBL" id="NCVQ01000001">
    <property type="protein sequence ID" value="PWZ54189.1"/>
    <property type="molecule type" value="Genomic_DNA"/>
</dbReference>
<proteinExistence type="predicted"/>
<dbReference type="FunFam" id="3.40.50.150:FF:000236">
    <property type="entry name" value="S-adenosyl-L-methionine-dependent methyltransferases superfamily protein"/>
    <property type="match status" value="1"/>
</dbReference>
<comment type="caution">
    <text evidence="3">The sequence shown here is derived from an EMBL/GenBank/DDBJ whole genome shotgun (WGS) entry which is preliminary data.</text>
</comment>
<dbReference type="Gene3D" id="3.40.50.150">
    <property type="entry name" value="Vaccinia Virus protein VP39"/>
    <property type="match status" value="1"/>
</dbReference>
<feature type="compositionally biased region" description="Basic and acidic residues" evidence="1">
    <location>
        <begin position="599"/>
        <end position="608"/>
    </location>
</feature>
<dbReference type="InterPro" id="IPR036291">
    <property type="entry name" value="NAD(P)-bd_dom_sf"/>
</dbReference>
<dbReference type="GO" id="GO:0051287">
    <property type="term" value="F:NAD binding"/>
    <property type="evidence" value="ECO:0007669"/>
    <property type="project" value="InterPro"/>
</dbReference>
<dbReference type="GO" id="GO:0000226">
    <property type="term" value="P:microtubule cytoskeleton organization"/>
    <property type="evidence" value="ECO:0007669"/>
    <property type="project" value="InterPro"/>
</dbReference>
<dbReference type="AlphaFoldDB" id="A0A317Y693"/>
<dbReference type="PANTHER" id="PTHR43254:SF3">
    <property type="entry name" value="C-TERMINAL BINDING PROTEIN AN"/>
    <property type="match status" value="1"/>
</dbReference>
<name>A0A317Y693_MAIZE</name>